<reference evidence="4" key="1">
    <citation type="journal article" date="2024" name="Int. J. Syst. Evol. Microbiol.">
        <title>Methylomarinovum tepidoasis sp. nov., a moderately thermophilic methanotroph of the family Methylothermaceae isolated from a deep-sea hydrothermal field.</title>
        <authorList>
            <person name="Hirayama H."/>
            <person name="Takaki Y."/>
            <person name="Abe M."/>
            <person name="Miyazaki M."/>
            <person name="Uematsu K."/>
            <person name="Matsui Y."/>
            <person name="Takai K."/>
        </authorList>
    </citation>
    <scope>NUCLEOTIDE SEQUENCE [LARGE SCALE GENOMIC DNA]</scope>
    <source>
        <strain evidence="4">IT-9</strain>
    </source>
</reference>
<protein>
    <submittedName>
        <fullName evidence="3">Methylenetetrahydrofolate/ methylenetetrahydromethanopterin dehydrogenase (NADP+)</fullName>
        <ecNumber evidence="3">1.5.1.5</ecNumber>
    </submittedName>
</protein>
<dbReference type="Gene3D" id="3.40.50.720">
    <property type="entry name" value="NAD(P)-binding Rossmann-like Domain"/>
    <property type="match status" value="1"/>
</dbReference>
<dbReference type="InterPro" id="IPR046346">
    <property type="entry name" value="Aminoacid_DH-like_N_sf"/>
</dbReference>
<dbReference type="Pfam" id="PF13241">
    <property type="entry name" value="NAD_binding_7"/>
    <property type="match status" value="1"/>
</dbReference>
<dbReference type="InterPro" id="IPR036291">
    <property type="entry name" value="NAD(P)-bd_dom_sf"/>
</dbReference>
<feature type="domain" description="Methylene-tetrahydromethanopterin dehydrogenase N-terminal" evidence="2">
    <location>
        <begin position="19"/>
        <end position="99"/>
    </location>
</feature>
<evidence type="ECO:0000259" key="2">
    <source>
        <dbReference type="Pfam" id="PF09176"/>
    </source>
</evidence>
<dbReference type="InterPro" id="IPR035015">
    <property type="entry name" value="NAD-bd_H4MPT_DH"/>
</dbReference>
<dbReference type="EC" id="1.5.1.5" evidence="3"/>
<proteinExistence type="predicted"/>
<dbReference type="SUPFAM" id="SSF51735">
    <property type="entry name" value="NAD(P)-binding Rossmann-fold domains"/>
    <property type="match status" value="1"/>
</dbReference>
<dbReference type="Gene3D" id="3.40.50.10280">
    <property type="entry name" value="Methylene-tetrahydromethanopterin dehydrogenase, N-terminal domain"/>
    <property type="match status" value="1"/>
</dbReference>
<keyword evidence="4" id="KW-1185">Reference proteome</keyword>
<dbReference type="GO" id="GO:0004488">
    <property type="term" value="F:methylenetetrahydrofolate dehydrogenase (NADP+) activity"/>
    <property type="evidence" value="ECO:0007669"/>
    <property type="project" value="UniProtKB-EC"/>
</dbReference>
<organism evidence="3 4">
    <name type="scientific">Methylomarinovum caldicuralii</name>
    <dbReference type="NCBI Taxonomy" id="438856"/>
    <lineage>
        <taxon>Bacteria</taxon>
        <taxon>Pseudomonadati</taxon>
        <taxon>Pseudomonadota</taxon>
        <taxon>Gammaproteobacteria</taxon>
        <taxon>Methylococcales</taxon>
        <taxon>Methylothermaceae</taxon>
        <taxon>Methylomarinovum</taxon>
    </lineage>
</organism>
<dbReference type="Pfam" id="PF09176">
    <property type="entry name" value="Mpt_N"/>
    <property type="match status" value="1"/>
</dbReference>
<accession>A0AAU9CJ98</accession>
<evidence type="ECO:0000313" key="4">
    <source>
        <dbReference type="Proteomes" id="UP001321825"/>
    </source>
</evidence>
<dbReference type="AlphaFoldDB" id="A0AAU9CJ98"/>
<dbReference type="InterPro" id="IPR037089">
    <property type="entry name" value="Methyl-teptahyd_DH_N_sf"/>
</dbReference>
<dbReference type="SUPFAM" id="SSF53223">
    <property type="entry name" value="Aminoacid dehydrogenase-like, N-terminal domain"/>
    <property type="match status" value="1"/>
</dbReference>
<evidence type="ECO:0000256" key="1">
    <source>
        <dbReference type="ARBA" id="ARBA00023002"/>
    </source>
</evidence>
<dbReference type="Proteomes" id="UP001321825">
    <property type="component" value="Chromosome"/>
</dbReference>
<evidence type="ECO:0000313" key="3">
    <source>
        <dbReference type="EMBL" id="BCX81691.1"/>
    </source>
</evidence>
<keyword evidence="1 3" id="KW-0560">Oxidoreductase</keyword>
<gene>
    <name evidence="3" type="ORF">MIT9_P1269</name>
</gene>
<dbReference type="CDD" id="cd01078">
    <property type="entry name" value="NAD_bind_H4MPT_DH"/>
    <property type="match status" value="1"/>
</dbReference>
<dbReference type="EMBL" id="AP024714">
    <property type="protein sequence ID" value="BCX81691.1"/>
    <property type="molecule type" value="Genomic_DNA"/>
</dbReference>
<dbReference type="KEGG" id="mcau:MIT9_P1269"/>
<dbReference type="InterPro" id="IPR015259">
    <property type="entry name" value="Methyl-teptahyd_DH_N"/>
</dbReference>
<name>A0AAU9CJ98_9GAMM</name>
<sequence>MHAVKKLLFQFDTDSHPASFDTVVAYDGGADHVIGHANLTPDNVGPLVDGTIFTRAPKDKKNTAIFIGGSDLQAGEALLAAVTARFFADFRVSVMLDSNGSNTTAAAGVARIASSTEVRGKRAVVLAGTGPVGQRAAALLAKEGAQVVLTSRALARARAACEAMKRRFGVEITPVEAIDNAARAAVIEDAHIVFATGAAGVQLLEESQWRDLPRLEVLVDANATPPLGIEGVDMMDRGTERHGKICWGAIGFGTLKLAVHRACIAKLFERNDRVLDAEEIYAIAKEMAAA</sequence>